<gene>
    <name evidence="2" type="ORF">HCR76_13175</name>
</gene>
<feature type="region of interest" description="Disordered" evidence="1">
    <location>
        <begin position="1"/>
        <end position="24"/>
    </location>
</feature>
<evidence type="ECO:0000256" key="1">
    <source>
        <dbReference type="SAM" id="MobiDB-lite"/>
    </source>
</evidence>
<feature type="region of interest" description="Disordered" evidence="1">
    <location>
        <begin position="99"/>
        <end position="128"/>
    </location>
</feature>
<organism evidence="2 3">
    <name type="scientific">Paramicrobacterium chengjingii</name>
    <dbReference type="NCBI Taxonomy" id="2769067"/>
    <lineage>
        <taxon>Bacteria</taxon>
        <taxon>Bacillati</taxon>
        <taxon>Actinomycetota</taxon>
        <taxon>Actinomycetes</taxon>
        <taxon>Micrococcales</taxon>
        <taxon>Microbacteriaceae</taxon>
        <taxon>Paramicrobacterium</taxon>
    </lineage>
</organism>
<reference evidence="2 3" key="1">
    <citation type="submission" date="2020-12" db="EMBL/GenBank/DDBJ databases">
        <title>Microbacterium sp. HY060.</title>
        <authorList>
            <person name="Zhou J."/>
        </authorList>
    </citation>
    <scope>NUCLEOTIDE SEQUENCE [LARGE SCALE GENOMIC DNA]</scope>
    <source>
        <strain evidence="2 3">HY60</strain>
    </source>
</reference>
<feature type="compositionally biased region" description="Polar residues" evidence="1">
    <location>
        <begin position="1"/>
        <end position="17"/>
    </location>
</feature>
<keyword evidence="3" id="KW-1185">Reference proteome</keyword>
<dbReference type="RefSeq" id="WP_198248058.1">
    <property type="nucleotide sequence ID" value="NZ_CP061169.1"/>
</dbReference>
<dbReference type="EMBL" id="CP061169">
    <property type="protein sequence ID" value="QPZ37759.1"/>
    <property type="molecule type" value="Genomic_DNA"/>
</dbReference>
<sequence length="128" mass="13367">MWFSSKRSSIRQTSDATGTPFGIGVPVHVVDGATGDSFADEPTGLIVGSGAVLPHSGVTNQSVQARVWTVQFDEPQHLRDGRGPFSRAEVSEEFLVAAPPLGDETGDSAVQSPADEPGQARGTTTPFS</sequence>
<evidence type="ECO:0000313" key="2">
    <source>
        <dbReference type="EMBL" id="QPZ37759.1"/>
    </source>
</evidence>
<dbReference type="Proteomes" id="UP000662814">
    <property type="component" value="Chromosome"/>
</dbReference>
<name>A0ABX6YGM1_9MICO</name>
<evidence type="ECO:0000313" key="3">
    <source>
        <dbReference type="Proteomes" id="UP000662814"/>
    </source>
</evidence>
<proteinExistence type="predicted"/>
<protein>
    <submittedName>
        <fullName evidence="2">Uncharacterized protein</fullName>
    </submittedName>
</protein>
<accession>A0ABX6YGM1</accession>